<name>X1GR66_9ZZZZ</name>
<feature type="non-terminal residue" evidence="1">
    <location>
        <position position="292"/>
    </location>
</feature>
<comment type="caution">
    <text evidence="1">The sequence shown here is derived from an EMBL/GenBank/DDBJ whole genome shotgun (WGS) entry which is preliminary data.</text>
</comment>
<protein>
    <recommendedName>
        <fullName evidence="2">HD domain-containing protein</fullName>
    </recommendedName>
</protein>
<reference evidence="1" key="1">
    <citation type="journal article" date="2014" name="Front. Microbiol.">
        <title>High frequency of phylogenetically diverse reductive dehalogenase-homologous genes in deep subseafloor sedimentary metagenomes.</title>
        <authorList>
            <person name="Kawai M."/>
            <person name="Futagami T."/>
            <person name="Toyoda A."/>
            <person name="Takaki Y."/>
            <person name="Nishi S."/>
            <person name="Hori S."/>
            <person name="Arai W."/>
            <person name="Tsubouchi T."/>
            <person name="Morono Y."/>
            <person name="Uchiyama I."/>
            <person name="Ito T."/>
            <person name="Fujiyama A."/>
            <person name="Inagaki F."/>
            <person name="Takami H."/>
        </authorList>
    </citation>
    <scope>NUCLEOTIDE SEQUENCE</scope>
    <source>
        <strain evidence="1">Expedition CK06-06</strain>
    </source>
</reference>
<accession>X1GR66</accession>
<organism evidence="1">
    <name type="scientific">marine sediment metagenome</name>
    <dbReference type="NCBI Taxonomy" id="412755"/>
    <lineage>
        <taxon>unclassified sequences</taxon>
        <taxon>metagenomes</taxon>
        <taxon>ecological metagenomes</taxon>
    </lineage>
</organism>
<proteinExistence type="predicted"/>
<dbReference type="AlphaFoldDB" id="X1GR66"/>
<evidence type="ECO:0008006" key="2">
    <source>
        <dbReference type="Google" id="ProtNLM"/>
    </source>
</evidence>
<dbReference type="EMBL" id="BARU01018799">
    <property type="protein sequence ID" value="GAH60386.1"/>
    <property type="molecule type" value="Genomic_DNA"/>
</dbReference>
<feature type="non-terminal residue" evidence="1">
    <location>
        <position position="1"/>
    </location>
</feature>
<evidence type="ECO:0000313" key="1">
    <source>
        <dbReference type="EMBL" id="GAH60386.1"/>
    </source>
</evidence>
<sequence>QYVNEFCKTDLSVKDGVLNIDFIFDDENVADLDPDSFYRDHTLHSLWVYFLGEYLHKKPEFSFLFQNLNRHLKVSAFINEYYKDLEVPNIFGELNFLLSRVAEVLEYEDSVRCVTALTHDLGYPLKKISKINKSIRSVLPFFSISKFGEFDFQFENVQQFYIENLLEILSLNISFVIEISDFTFEERQIVQEMIDKINKISTYLFNLQEPSEEEFLELRLLLSQATDKQADILRRIYTIKGAIQKDMSAILRYSNDFEHYTHGIMSAYLLMKTLKAFSNLPIVYSNPDNIEL</sequence>
<gene>
    <name evidence="1" type="ORF">S03H2_31036</name>
</gene>